<dbReference type="EMBL" id="MN739577">
    <property type="protein sequence ID" value="QHT13813.1"/>
    <property type="molecule type" value="Genomic_DNA"/>
</dbReference>
<dbReference type="InterPro" id="IPR003593">
    <property type="entry name" value="AAA+_ATPase"/>
</dbReference>
<comment type="similarity">
    <text evidence="1">Belongs to the AAA ATPase family. BCS1 subfamily.</text>
</comment>
<sequence>MNIYFSNIHKDFLRIFNMFNIPNIDTQLRTMSNNILNMIIFDKFKSGVPMIDALVTTFVLTVSAYIFQFVNKILYDMAENVKNMNFEQIFYKKNIIEYEGKIGLSTTYYENNLNQTNTFSDRFKALWLHIIQNISDNGSINHIKEYSFDNSSSKNQRDVGIYMVIQNTNFLISKELQIYAYTKIFNEEKDKEKNSKNKNIVKIEKINIQLFSYKSNINTIKEFVEDITQKYLESIDDLRDNKRFIYTLNKAKYEENRYEIWDENVFSTTRQFNNIFFNDKTLLIKKIDFFLNNKQWYFNKGIPYSIGIGMYGPPGTGKTSLIKAIANYTDRHVVVISLKLIKTKKQLDSIFFEERYNSDNKKGSIGFDKKIIVFEDIDCIGDIVLNREKKKNKSITGFGKKLDFEELTNTSKVNVGDLLETIVATEKATEKVVEFPKILLEDEPITLDDILNIWDGIRETPGRIMIISSNHYHELDPALIRPGRIDVTLELSYASQKIIKEMYEHLFDKTIEIEELQGIKDGFYSPAEIINIYMNEDRNDKKFIERLSQNQHV</sequence>
<dbReference type="GO" id="GO:0005524">
    <property type="term" value="F:ATP binding"/>
    <property type="evidence" value="ECO:0007669"/>
    <property type="project" value="InterPro"/>
</dbReference>
<keyword evidence="2" id="KW-0472">Membrane</keyword>
<dbReference type="Pfam" id="PF00004">
    <property type="entry name" value="AAA"/>
    <property type="match status" value="1"/>
</dbReference>
<dbReference type="SUPFAM" id="SSF52540">
    <property type="entry name" value="P-loop containing nucleoside triphosphate hydrolases"/>
    <property type="match status" value="1"/>
</dbReference>
<evidence type="ECO:0000256" key="1">
    <source>
        <dbReference type="ARBA" id="ARBA00007448"/>
    </source>
</evidence>
<dbReference type="GO" id="GO:0016887">
    <property type="term" value="F:ATP hydrolysis activity"/>
    <property type="evidence" value="ECO:0007669"/>
    <property type="project" value="InterPro"/>
</dbReference>
<dbReference type="SMART" id="SM00382">
    <property type="entry name" value="AAA"/>
    <property type="match status" value="1"/>
</dbReference>
<protein>
    <recommendedName>
        <fullName evidence="3">AAA+ ATPase domain-containing protein</fullName>
    </recommendedName>
</protein>
<dbReference type="PANTHER" id="PTHR23070">
    <property type="entry name" value="BCS1 AAA-TYPE ATPASE"/>
    <property type="match status" value="1"/>
</dbReference>
<organism evidence="4">
    <name type="scientific">viral metagenome</name>
    <dbReference type="NCBI Taxonomy" id="1070528"/>
    <lineage>
        <taxon>unclassified sequences</taxon>
        <taxon>metagenomes</taxon>
        <taxon>organismal metagenomes</taxon>
    </lineage>
</organism>
<reference evidence="4" key="1">
    <citation type="journal article" date="2020" name="Nature">
        <title>Giant virus diversity and host interactions through global metagenomics.</title>
        <authorList>
            <person name="Schulz F."/>
            <person name="Roux S."/>
            <person name="Paez-Espino D."/>
            <person name="Jungbluth S."/>
            <person name="Walsh D.A."/>
            <person name="Denef V.J."/>
            <person name="McMahon K.D."/>
            <person name="Konstantinidis K.T."/>
            <person name="Eloe-Fadrosh E.A."/>
            <person name="Kyrpides N.C."/>
            <person name="Woyke T."/>
        </authorList>
    </citation>
    <scope>NUCLEOTIDE SEQUENCE</scope>
    <source>
        <strain evidence="4">GVMAG-M-3300023174-134</strain>
    </source>
</reference>
<name>A0A6C0DBM1_9ZZZZ</name>
<accession>A0A6C0DBM1</accession>
<feature type="domain" description="AAA+ ATPase" evidence="3">
    <location>
        <begin position="304"/>
        <end position="495"/>
    </location>
</feature>
<keyword evidence="2" id="KW-0812">Transmembrane</keyword>
<dbReference type="InterPro" id="IPR050747">
    <property type="entry name" value="Mitochondrial_chaperone_BCS1"/>
</dbReference>
<keyword evidence="2" id="KW-1133">Transmembrane helix</keyword>
<evidence type="ECO:0000256" key="2">
    <source>
        <dbReference type="SAM" id="Phobius"/>
    </source>
</evidence>
<dbReference type="Gene3D" id="3.40.50.300">
    <property type="entry name" value="P-loop containing nucleotide triphosphate hydrolases"/>
    <property type="match status" value="1"/>
</dbReference>
<evidence type="ECO:0000313" key="4">
    <source>
        <dbReference type="EMBL" id="QHT13813.1"/>
    </source>
</evidence>
<dbReference type="AlphaFoldDB" id="A0A6C0DBM1"/>
<dbReference type="InterPro" id="IPR027417">
    <property type="entry name" value="P-loop_NTPase"/>
</dbReference>
<proteinExistence type="inferred from homology"/>
<dbReference type="InterPro" id="IPR003959">
    <property type="entry name" value="ATPase_AAA_core"/>
</dbReference>
<feature type="transmembrane region" description="Helical" evidence="2">
    <location>
        <begin position="48"/>
        <end position="67"/>
    </location>
</feature>
<evidence type="ECO:0000259" key="3">
    <source>
        <dbReference type="SMART" id="SM00382"/>
    </source>
</evidence>